<dbReference type="RefSeq" id="WP_190469358.1">
    <property type="nucleotide sequence ID" value="NZ_JACJSG010000008.1"/>
</dbReference>
<reference evidence="2 3" key="1">
    <citation type="journal article" date="2020" name="ISME J.">
        <title>Comparative genomics reveals insights into cyanobacterial evolution and habitat adaptation.</title>
        <authorList>
            <person name="Chen M.Y."/>
            <person name="Teng W.K."/>
            <person name="Zhao L."/>
            <person name="Hu C.X."/>
            <person name="Zhou Y.K."/>
            <person name="Han B.P."/>
            <person name="Song L.R."/>
            <person name="Shu W.S."/>
        </authorList>
    </citation>
    <scope>NUCLEOTIDE SEQUENCE [LARGE SCALE GENOMIC DNA]</scope>
    <source>
        <strain evidence="2 3">FACHB-119</strain>
    </source>
</reference>
<accession>A0ABR8D236</accession>
<keyword evidence="1" id="KW-0175">Coiled coil</keyword>
<name>A0ABR8D236_9NOST</name>
<dbReference type="Proteomes" id="UP000661112">
    <property type="component" value="Unassembled WGS sequence"/>
</dbReference>
<comment type="caution">
    <text evidence="2">The sequence shown here is derived from an EMBL/GenBank/DDBJ whole genome shotgun (WGS) entry which is preliminary data.</text>
</comment>
<gene>
    <name evidence="2" type="ORF">H6G83_07610</name>
</gene>
<dbReference type="EMBL" id="JACJSG010000008">
    <property type="protein sequence ID" value="MBD2500488.1"/>
    <property type="molecule type" value="Genomic_DNA"/>
</dbReference>
<protein>
    <submittedName>
        <fullName evidence="2">Uncharacterized protein</fullName>
    </submittedName>
</protein>
<proteinExistence type="predicted"/>
<evidence type="ECO:0000313" key="2">
    <source>
        <dbReference type="EMBL" id="MBD2500488.1"/>
    </source>
</evidence>
<feature type="coiled-coil region" evidence="1">
    <location>
        <begin position="611"/>
        <end position="638"/>
    </location>
</feature>
<evidence type="ECO:0000313" key="3">
    <source>
        <dbReference type="Proteomes" id="UP000661112"/>
    </source>
</evidence>
<organism evidence="2 3">
    <name type="scientific">Anabaena azotica FACHB-119</name>
    <dbReference type="NCBI Taxonomy" id="947527"/>
    <lineage>
        <taxon>Bacteria</taxon>
        <taxon>Bacillati</taxon>
        <taxon>Cyanobacteriota</taxon>
        <taxon>Cyanophyceae</taxon>
        <taxon>Nostocales</taxon>
        <taxon>Nostocaceae</taxon>
        <taxon>Anabaena</taxon>
        <taxon>Anabaena azotica</taxon>
    </lineage>
</organism>
<sequence>MDILFKKLVDSTKPSIDISLVEELTSLYEHYGIEYKNSLTLNQVQKHLYENIQNNLVGNKLYRTHLFIIKDQLLLTHFIKSTSLQPYLGIIEIIIDAIRSNDHTPEQSIRQLVSLECEDKWRTALQSAWDLTVISPRKLEYNLQDLQRRYKRKFVVSNSAKILQNEGCEIAIENGRVVIDESQARRVANRIEADIRLLGGIEALRKLFEILKPCYNEKQGRYHLGRTFNSLMQAELPSIPVAYLLNLCVKYPRKQILVAIESSAQSWKRILKMSIALTSILDVETDNQFALWFHSTDTIIQFLQELAVYDSLFCPVQLRSSDVPKIIQGLFAWLSETTQQKLGWTPEQAAIIAENILKIGEAKLHPVTFQTRQLENLQLEIGKDEIDRILKIYSHDVSCVNSNFHIPQDISEIDPNNYFHHKPLIRLSKDEYLLTSSSICSPAFYEAIVSEIRVEVDKNINDKLGHKIEDFIKGEFSSRGIKFNFGEYGGTKKSGSDEIDILVEASDTLIFLEVKAKALIRSSKCGNDLNLLFDLSESLLKSQIQLNKHEISIRKNGYISFKNGYICELNDKDIARVSITLLDFGSFQDRTIFKFLENMLLGNFDSSNNLNTSEAKKLNKLNDKINEFKIQFKELIKLNSTWANHPFNNCWFLSVPQLLILLDNVTSSDDLKRELWRTRSRTTSSLDFYREYEYARQLAAAKDSM</sequence>
<evidence type="ECO:0000256" key="1">
    <source>
        <dbReference type="SAM" id="Coils"/>
    </source>
</evidence>
<keyword evidence="3" id="KW-1185">Reference proteome</keyword>